<gene>
    <name evidence="1" type="ORF">MNEG_11927</name>
</gene>
<evidence type="ECO:0000313" key="1">
    <source>
        <dbReference type="EMBL" id="KIY96037.1"/>
    </source>
</evidence>
<accession>A0A0D2J8F5</accession>
<dbReference type="EMBL" id="KK103191">
    <property type="protein sequence ID" value="KIY96037.1"/>
    <property type="molecule type" value="Genomic_DNA"/>
</dbReference>
<reference evidence="1 2" key="1">
    <citation type="journal article" date="2013" name="BMC Genomics">
        <title>Reconstruction of the lipid metabolism for the microalga Monoraphidium neglectum from its genome sequence reveals characteristics suitable for biofuel production.</title>
        <authorList>
            <person name="Bogen C."/>
            <person name="Al-Dilaimi A."/>
            <person name="Albersmeier A."/>
            <person name="Wichmann J."/>
            <person name="Grundmann M."/>
            <person name="Rupp O."/>
            <person name="Lauersen K.J."/>
            <person name="Blifernez-Klassen O."/>
            <person name="Kalinowski J."/>
            <person name="Goesmann A."/>
            <person name="Mussgnug J.H."/>
            <person name="Kruse O."/>
        </authorList>
    </citation>
    <scope>NUCLEOTIDE SEQUENCE [LARGE SCALE GENOMIC DNA]</scope>
    <source>
        <strain evidence="1 2">SAG 48.87</strain>
    </source>
</reference>
<feature type="non-terminal residue" evidence="1">
    <location>
        <position position="1"/>
    </location>
</feature>
<dbReference type="Proteomes" id="UP000054498">
    <property type="component" value="Unassembled WGS sequence"/>
</dbReference>
<dbReference type="RefSeq" id="XP_013895057.1">
    <property type="nucleotide sequence ID" value="XM_014039603.1"/>
</dbReference>
<proteinExistence type="predicted"/>
<protein>
    <submittedName>
        <fullName evidence="1">Uncharacterized protein</fullName>
    </submittedName>
</protein>
<evidence type="ECO:0000313" key="2">
    <source>
        <dbReference type="Proteomes" id="UP000054498"/>
    </source>
</evidence>
<name>A0A0D2J8F5_9CHLO</name>
<organism evidence="1 2">
    <name type="scientific">Monoraphidium neglectum</name>
    <dbReference type="NCBI Taxonomy" id="145388"/>
    <lineage>
        <taxon>Eukaryota</taxon>
        <taxon>Viridiplantae</taxon>
        <taxon>Chlorophyta</taxon>
        <taxon>core chlorophytes</taxon>
        <taxon>Chlorophyceae</taxon>
        <taxon>CS clade</taxon>
        <taxon>Sphaeropleales</taxon>
        <taxon>Selenastraceae</taxon>
        <taxon>Monoraphidium</taxon>
    </lineage>
</organism>
<dbReference type="GeneID" id="25729238"/>
<sequence>AVLESAARFSQAAAELQLMGVWRPSKRRRVAAVVRSFVPMLVAGPLEGLGAVYEDDDDE</sequence>
<dbReference type="KEGG" id="mng:MNEG_11927"/>
<keyword evidence="2" id="KW-1185">Reference proteome</keyword>
<dbReference type="AlphaFoldDB" id="A0A0D2J8F5"/>